<dbReference type="Gene3D" id="2.40.180.10">
    <property type="entry name" value="Catalase core domain"/>
    <property type="match status" value="1"/>
</dbReference>
<dbReference type="SUPFAM" id="SSF49723">
    <property type="entry name" value="Lipase/lipooxygenase domain (PLAT/LH2 domain)"/>
    <property type="match status" value="1"/>
</dbReference>
<dbReference type="Pfam" id="PF01477">
    <property type="entry name" value="PLAT"/>
    <property type="match status" value="1"/>
</dbReference>
<reference evidence="2" key="1">
    <citation type="submission" date="2020-04" db="EMBL/GenBank/DDBJ databases">
        <authorList>
            <person name="Alioto T."/>
            <person name="Alioto T."/>
            <person name="Gomez Garrido J."/>
        </authorList>
    </citation>
    <scope>NUCLEOTIDE SEQUENCE</scope>
    <source>
        <strain evidence="2">A484AB</strain>
    </source>
</reference>
<organism evidence="2 3">
    <name type="scientific">Paramuricea clavata</name>
    <name type="common">Red gorgonian</name>
    <name type="synonym">Violescent sea-whip</name>
    <dbReference type="NCBI Taxonomy" id="317549"/>
    <lineage>
        <taxon>Eukaryota</taxon>
        <taxon>Metazoa</taxon>
        <taxon>Cnidaria</taxon>
        <taxon>Anthozoa</taxon>
        <taxon>Octocorallia</taxon>
        <taxon>Malacalcyonacea</taxon>
        <taxon>Plexauridae</taxon>
        <taxon>Paramuricea</taxon>
    </lineage>
</organism>
<dbReference type="InterPro" id="IPR001024">
    <property type="entry name" value="PLAT/LH2_dom"/>
</dbReference>
<sequence>MGNGCTKLPADYEIQVKTGDVKGAGTDSNVYIILISESGIQSRAINLDCTWRDDFEKGNVDSFKVGGISRLGSIGKIVLWRDSSRLNDDWFVLWVKIRNLHALYENLDCFPVNRWIRHDRRMVITKYDCILPQFDDNQEQRALEILEKRRTYGLTRKKPGIPKQIAKFPKDEHFSNDYKWDIQSTKYRLFAQSKLTKLTTDSWESLEDLKNIYIGKFSVPEGTRYWEDDRNFGRQRLQGCNPNVIRLCTEIPPNFKVTSEMVKPFLEGRSLQEAIELNKIYIINYKGVLDVTGMENRKLAIPMALFYVNNQGDLLPIAIQLFQQPAEDNPVFLPNDPAYTWMLAKMYFNNADCSYHQSCTHLGFTHLIAETVCVGTHRQLSPSHPLFRLLAPHFLYILAINSLALNKLISPNGWIDNTMTCGANGIVEIVKKSWRNWRMDVQGWLPNDLASRG</sequence>
<gene>
    <name evidence="2" type="ORF">PACLA_8A023041</name>
</gene>
<dbReference type="GO" id="GO:0046872">
    <property type="term" value="F:metal ion binding"/>
    <property type="evidence" value="ECO:0007669"/>
    <property type="project" value="InterPro"/>
</dbReference>
<dbReference type="GO" id="GO:0034440">
    <property type="term" value="P:lipid oxidation"/>
    <property type="evidence" value="ECO:0007669"/>
    <property type="project" value="InterPro"/>
</dbReference>
<proteinExistence type="predicted"/>
<dbReference type="Pfam" id="PF00305">
    <property type="entry name" value="Lipoxygenase"/>
    <property type="match status" value="1"/>
</dbReference>
<evidence type="ECO:0000256" key="1">
    <source>
        <dbReference type="PROSITE-ProRule" id="PRU00152"/>
    </source>
</evidence>
<name>A0A7D9EHT7_PARCT</name>
<dbReference type="GO" id="GO:0016702">
    <property type="term" value="F:oxidoreductase activity, acting on single donors with incorporation of molecular oxygen, incorporation of two atoms of oxygen"/>
    <property type="evidence" value="ECO:0007669"/>
    <property type="project" value="InterPro"/>
</dbReference>
<dbReference type="PRINTS" id="PR00087">
    <property type="entry name" value="LIPOXYGENASE"/>
</dbReference>
<dbReference type="AlphaFoldDB" id="A0A7D9EHT7"/>
<feature type="non-terminal residue" evidence="2">
    <location>
        <position position="1"/>
    </location>
</feature>
<dbReference type="Proteomes" id="UP001152795">
    <property type="component" value="Unassembled WGS sequence"/>
</dbReference>
<accession>A0A7D9EHT7</accession>
<dbReference type="InterPro" id="IPR036392">
    <property type="entry name" value="PLAT/LH2_dom_sf"/>
</dbReference>
<dbReference type="InterPro" id="IPR000907">
    <property type="entry name" value="LipOase"/>
</dbReference>
<dbReference type="PROSITE" id="PS50095">
    <property type="entry name" value="PLAT"/>
    <property type="match status" value="1"/>
</dbReference>
<comment type="caution">
    <text evidence="1">Lacks conserved residue(s) required for the propagation of feature annotation.</text>
</comment>
<dbReference type="SMART" id="SM00308">
    <property type="entry name" value="LH2"/>
    <property type="match status" value="1"/>
</dbReference>
<keyword evidence="3" id="KW-1185">Reference proteome</keyword>
<dbReference type="PROSITE" id="PS51393">
    <property type="entry name" value="LIPOXYGENASE_3"/>
    <property type="match status" value="1"/>
</dbReference>
<comment type="caution">
    <text evidence="2">The sequence shown here is derived from an EMBL/GenBank/DDBJ whole genome shotgun (WGS) entry which is preliminary data.</text>
</comment>
<dbReference type="Gene3D" id="3.10.450.60">
    <property type="match status" value="1"/>
</dbReference>
<dbReference type="PANTHER" id="PTHR11771">
    <property type="entry name" value="LIPOXYGENASE"/>
    <property type="match status" value="1"/>
</dbReference>
<protein>
    <submittedName>
        <fullName evidence="2">Arachidonate 5-lipoxygenase-like</fullName>
    </submittedName>
</protein>
<dbReference type="Gene3D" id="1.20.245.10">
    <property type="entry name" value="Lipoxygenase-1, Domain 5"/>
    <property type="match status" value="1"/>
</dbReference>
<evidence type="ECO:0000313" key="3">
    <source>
        <dbReference type="Proteomes" id="UP001152795"/>
    </source>
</evidence>
<dbReference type="SUPFAM" id="SSF48484">
    <property type="entry name" value="Lipoxigenase"/>
    <property type="match status" value="1"/>
</dbReference>
<dbReference type="InterPro" id="IPR013819">
    <property type="entry name" value="LipOase_C"/>
</dbReference>
<dbReference type="InterPro" id="IPR020834">
    <property type="entry name" value="LipOase_CS"/>
</dbReference>
<dbReference type="PROSITE" id="PS00081">
    <property type="entry name" value="LIPOXYGENASE_2"/>
    <property type="match status" value="1"/>
</dbReference>
<dbReference type="OrthoDB" id="407298at2759"/>
<dbReference type="EMBL" id="CACRXK020006583">
    <property type="protein sequence ID" value="CAB4009821.1"/>
    <property type="molecule type" value="Genomic_DNA"/>
</dbReference>
<dbReference type="InterPro" id="IPR036226">
    <property type="entry name" value="LipOase_C_sf"/>
</dbReference>
<evidence type="ECO:0000313" key="2">
    <source>
        <dbReference type="EMBL" id="CAB4009821.1"/>
    </source>
</evidence>